<evidence type="ECO:0000313" key="2">
    <source>
        <dbReference type="Proteomes" id="UP000183209"/>
    </source>
</evidence>
<dbReference type="OrthoDB" id="849114at2"/>
<name>A0A1I6PNZ3_9FLAO</name>
<evidence type="ECO:0008006" key="3">
    <source>
        <dbReference type="Google" id="ProtNLM"/>
    </source>
</evidence>
<organism evidence="1 2">
    <name type="scientific">Zhouia amylolytica</name>
    <dbReference type="NCBI Taxonomy" id="376730"/>
    <lineage>
        <taxon>Bacteria</taxon>
        <taxon>Pseudomonadati</taxon>
        <taxon>Bacteroidota</taxon>
        <taxon>Flavobacteriia</taxon>
        <taxon>Flavobacteriales</taxon>
        <taxon>Flavobacteriaceae</taxon>
        <taxon>Zhouia</taxon>
    </lineage>
</organism>
<dbReference type="Pfam" id="PF14125">
    <property type="entry name" value="DUF4292"/>
    <property type="match status" value="1"/>
</dbReference>
<dbReference type="PROSITE" id="PS51257">
    <property type="entry name" value="PROKAR_LIPOPROTEIN"/>
    <property type="match status" value="1"/>
</dbReference>
<accession>A0A1I6PNZ3</accession>
<dbReference type="InterPro" id="IPR025634">
    <property type="entry name" value="DUF4292"/>
</dbReference>
<dbReference type="AlphaFoldDB" id="A0A1I6PNZ3"/>
<sequence>MNLKTYIVFVILPMLMILQSCGSKRAVASKDAIEGLSAKTIIKNHYKNELDFNTLRGRIKIGFENEETSMSNSVSLRMEKDKAIWLSATLGVVKVLITPDRVSFYNKLDNTYFDGDFSYLSELLGTTLDFQKVQNMLLGQALFDLKNDKYDATVVQNKYQLKPKQDIALFEKLFLIDPLNFKMAGQRLNQPGQNRVLMITYDKYYQISGKLFPEQIAILATEGSNQTKIDLEYKNIEFNQSVSFPYKIPKGFKQITVK</sequence>
<evidence type="ECO:0000313" key="1">
    <source>
        <dbReference type="EMBL" id="SFS41840.1"/>
    </source>
</evidence>
<dbReference type="Gene3D" id="2.50.20.10">
    <property type="entry name" value="Lipoprotein localisation LolA/LolB/LppX"/>
    <property type="match status" value="1"/>
</dbReference>
<proteinExistence type="predicted"/>
<dbReference type="Proteomes" id="UP000183209">
    <property type="component" value="Unassembled WGS sequence"/>
</dbReference>
<reference evidence="1 2" key="1">
    <citation type="submission" date="2016-10" db="EMBL/GenBank/DDBJ databases">
        <authorList>
            <person name="de Groot N.N."/>
        </authorList>
    </citation>
    <scope>NUCLEOTIDE SEQUENCE [LARGE SCALE GENOMIC DNA]</scope>
    <source>
        <strain evidence="1 2">CGMCC 1.6114</strain>
    </source>
</reference>
<dbReference type="EMBL" id="FPAG01000001">
    <property type="protein sequence ID" value="SFS41840.1"/>
    <property type="molecule type" value="Genomic_DNA"/>
</dbReference>
<protein>
    <recommendedName>
        <fullName evidence="3">Deoxyuridine 5'-triphosphate nucleotidohydrolase</fullName>
    </recommendedName>
</protein>
<gene>
    <name evidence="1" type="ORF">SAMN04487906_0398</name>
</gene>